<dbReference type="EMBL" id="UFQT01000013">
    <property type="protein sequence ID" value="SSX17624.1"/>
    <property type="molecule type" value="Genomic_DNA"/>
</dbReference>
<evidence type="ECO:0000256" key="2">
    <source>
        <dbReference type="ARBA" id="ARBA00022729"/>
    </source>
</evidence>
<evidence type="ECO:0000313" key="10">
    <source>
        <dbReference type="EMBL" id="SSX17624.1"/>
    </source>
</evidence>
<dbReference type="InterPro" id="IPR013098">
    <property type="entry name" value="Ig_I-set"/>
</dbReference>
<gene>
    <name evidence="10" type="primary">CSON002380</name>
</gene>
<reference evidence="10" key="1">
    <citation type="submission" date="2018-07" db="EMBL/GenBank/DDBJ databases">
        <authorList>
            <person name="Quirk P.G."/>
            <person name="Krulwich T.A."/>
        </authorList>
    </citation>
    <scope>NUCLEOTIDE SEQUENCE</scope>
</reference>
<organism evidence="10">
    <name type="scientific">Culicoides sonorensis</name>
    <name type="common">Biting midge</name>
    <dbReference type="NCBI Taxonomy" id="179676"/>
    <lineage>
        <taxon>Eukaryota</taxon>
        <taxon>Metazoa</taxon>
        <taxon>Ecdysozoa</taxon>
        <taxon>Arthropoda</taxon>
        <taxon>Hexapoda</taxon>
        <taxon>Insecta</taxon>
        <taxon>Pterygota</taxon>
        <taxon>Neoptera</taxon>
        <taxon>Endopterygota</taxon>
        <taxon>Diptera</taxon>
        <taxon>Nematocera</taxon>
        <taxon>Chironomoidea</taxon>
        <taxon>Ceratopogonidae</taxon>
        <taxon>Ceratopogoninae</taxon>
        <taxon>Culicoides</taxon>
        <taxon>Monoculicoides</taxon>
    </lineage>
</organism>
<dbReference type="InterPro" id="IPR003591">
    <property type="entry name" value="Leu-rich_rpt_typical-subtyp"/>
</dbReference>
<name>A0A336LHV8_CULSO</name>
<evidence type="ECO:0000256" key="3">
    <source>
        <dbReference type="ARBA" id="ARBA00022737"/>
    </source>
</evidence>
<evidence type="ECO:0000259" key="9">
    <source>
        <dbReference type="PROSITE" id="PS50835"/>
    </source>
</evidence>
<feature type="chain" id="PRO_5016320036" evidence="8">
    <location>
        <begin position="35"/>
        <end position="726"/>
    </location>
</feature>
<dbReference type="SMART" id="SM00409">
    <property type="entry name" value="IG"/>
    <property type="match status" value="1"/>
</dbReference>
<dbReference type="InterPro" id="IPR050467">
    <property type="entry name" value="LRFN"/>
</dbReference>
<keyword evidence="5" id="KW-0325">Glycoprotein</keyword>
<dbReference type="Gene3D" id="3.80.10.10">
    <property type="entry name" value="Ribonuclease Inhibitor"/>
    <property type="match status" value="2"/>
</dbReference>
<dbReference type="SUPFAM" id="SSF52058">
    <property type="entry name" value="L domain-like"/>
    <property type="match status" value="1"/>
</dbReference>
<feature type="signal peptide" evidence="8">
    <location>
        <begin position="1"/>
        <end position="34"/>
    </location>
</feature>
<proteinExistence type="predicted"/>
<dbReference type="Pfam" id="PF00560">
    <property type="entry name" value="LRR_1"/>
    <property type="match status" value="1"/>
</dbReference>
<evidence type="ECO:0000256" key="5">
    <source>
        <dbReference type="ARBA" id="ARBA00023180"/>
    </source>
</evidence>
<dbReference type="InterPro" id="IPR001611">
    <property type="entry name" value="Leu-rich_rpt"/>
</dbReference>
<dbReference type="InterPro" id="IPR013783">
    <property type="entry name" value="Ig-like_fold"/>
</dbReference>
<evidence type="ECO:0000256" key="7">
    <source>
        <dbReference type="SAM" id="Phobius"/>
    </source>
</evidence>
<dbReference type="VEuPathDB" id="VectorBase:CSON002380"/>
<sequence length="726" mass="82995">MKRILNSRIEYTTLLLSSTMCLIFLLNVIPHIRGAECPYYCDCKWKNGKETIMCTNVNITKIPYRLDAGTQVLDLSKTNISILDQDEFAKRGLVNLQKLYVTNSKLKWINRYTFRKLVNLVDLDISNNHLETIPTHAFGEIVELRELKLRGNLIKKILNNAFVNVPNLVRLDLSDCRISIIEPRAFFNLESTLEWLRIDGNQLRDVRNLAIVQLEALHGLELARNPWNCTCNLRSLLDWIYKYNIPFGDPPNCNDPPRLKGRSWNNLDIEEFGCVPNISANQKVVKSTEGENTTLTCIVNGVPSPVVRWTFKNNVTDRKIIPTTRIRNIDVKGQLSNLTINKLDTYDAGIYTCIAENNAGIVEAKIQLIVTKPHYTSSVKTTTLICVIVLALILVCVTWLMAIYLLVSKDKKLLPWWKMKRAKDVLYHKIEIDKHNNGMNCGESGINGRAAYATALEHGFTTENDKYDVFCKKNGRRRATGEIIDVPFNEGYELSTKLINTNQKKGLVNDADTKHGRKENVFSFRSPKKYRTLQTKEDPPDLFKEQNASMLNIHNYESEYESIPLRARVPMTSVLQKNSNLHLKEQQEFDDRLNKNQYHVTSIVDIHLKQQQSKHKSDTLYASNYSISSILNSDHRESSLSSRLNNNSSSAICNTPESVFRNSPTTISSTYHVNSYENNNSRSSSRATTPIASITSSTILNYPTPLQTLYAQKFNNNKYFHGNQQR</sequence>
<evidence type="ECO:0000256" key="6">
    <source>
        <dbReference type="ARBA" id="ARBA00023319"/>
    </source>
</evidence>
<keyword evidence="4" id="KW-1015">Disulfide bond</keyword>
<evidence type="ECO:0000256" key="1">
    <source>
        <dbReference type="ARBA" id="ARBA00022614"/>
    </source>
</evidence>
<keyword evidence="7" id="KW-0812">Transmembrane</keyword>
<dbReference type="SMART" id="SM00369">
    <property type="entry name" value="LRR_TYP"/>
    <property type="match status" value="4"/>
</dbReference>
<evidence type="ECO:0000256" key="8">
    <source>
        <dbReference type="SAM" id="SignalP"/>
    </source>
</evidence>
<dbReference type="InterPro" id="IPR007110">
    <property type="entry name" value="Ig-like_dom"/>
</dbReference>
<keyword evidence="2 8" id="KW-0732">Signal</keyword>
<dbReference type="AlphaFoldDB" id="A0A336LHV8"/>
<dbReference type="PANTHER" id="PTHR45842">
    <property type="entry name" value="SYNAPTIC ADHESION-LIKE MOLECULE SALM"/>
    <property type="match status" value="1"/>
</dbReference>
<dbReference type="InterPro" id="IPR003598">
    <property type="entry name" value="Ig_sub2"/>
</dbReference>
<dbReference type="GO" id="GO:0071944">
    <property type="term" value="C:cell periphery"/>
    <property type="evidence" value="ECO:0007669"/>
    <property type="project" value="UniProtKB-ARBA"/>
</dbReference>
<dbReference type="Gene3D" id="2.60.40.10">
    <property type="entry name" value="Immunoglobulins"/>
    <property type="match status" value="1"/>
</dbReference>
<keyword evidence="7" id="KW-0472">Membrane</keyword>
<feature type="transmembrane region" description="Helical" evidence="7">
    <location>
        <begin position="382"/>
        <end position="407"/>
    </location>
</feature>
<keyword evidence="6" id="KW-0393">Immunoglobulin domain</keyword>
<dbReference type="PANTHER" id="PTHR45842:SF12">
    <property type="entry name" value="KEKKON 5, ISOFORM A"/>
    <property type="match status" value="1"/>
</dbReference>
<accession>A0A336LHV8</accession>
<dbReference type="SMART" id="SM00408">
    <property type="entry name" value="IGc2"/>
    <property type="match status" value="1"/>
</dbReference>
<dbReference type="InterPro" id="IPR000483">
    <property type="entry name" value="Cys-rich_flank_reg_C"/>
</dbReference>
<dbReference type="FunFam" id="2.60.40.10:FF:000032">
    <property type="entry name" value="palladin isoform X1"/>
    <property type="match status" value="1"/>
</dbReference>
<protein>
    <submittedName>
        <fullName evidence="10">CSON002380 protein</fullName>
    </submittedName>
</protein>
<dbReference type="FunFam" id="3.80.10.10:FF:000082">
    <property type="entry name" value="Leucine-rich repeat-containing 24"/>
    <property type="match status" value="1"/>
</dbReference>
<dbReference type="Pfam" id="PF13855">
    <property type="entry name" value="LRR_8"/>
    <property type="match status" value="1"/>
</dbReference>
<dbReference type="SMART" id="SM00082">
    <property type="entry name" value="LRRCT"/>
    <property type="match status" value="1"/>
</dbReference>
<dbReference type="Pfam" id="PF07679">
    <property type="entry name" value="I-set"/>
    <property type="match status" value="1"/>
</dbReference>
<dbReference type="PROSITE" id="PS51450">
    <property type="entry name" value="LRR"/>
    <property type="match status" value="1"/>
</dbReference>
<keyword evidence="1" id="KW-0433">Leucine-rich repeat</keyword>
<keyword evidence="3" id="KW-0677">Repeat</keyword>
<dbReference type="SUPFAM" id="SSF48726">
    <property type="entry name" value="Immunoglobulin"/>
    <property type="match status" value="1"/>
</dbReference>
<dbReference type="InterPro" id="IPR036179">
    <property type="entry name" value="Ig-like_dom_sf"/>
</dbReference>
<keyword evidence="7" id="KW-1133">Transmembrane helix</keyword>
<dbReference type="PROSITE" id="PS50835">
    <property type="entry name" value="IG_LIKE"/>
    <property type="match status" value="1"/>
</dbReference>
<dbReference type="InterPro" id="IPR032675">
    <property type="entry name" value="LRR_dom_sf"/>
</dbReference>
<feature type="domain" description="Ig-like" evidence="9">
    <location>
        <begin position="276"/>
        <end position="367"/>
    </location>
</feature>
<dbReference type="InterPro" id="IPR003599">
    <property type="entry name" value="Ig_sub"/>
</dbReference>
<evidence type="ECO:0000256" key="4">
    <source>
        <dbReference type="ARBA" id="ARBA00023157"/>
    </source>
</evidence>